<evidence type="ECO:0000313" key="4">
    <source>
        <dbReference type="Proteomes" id="UP000828390"/>
    </source>
</evidence>
<dbReference type="Pfam" id="PF01026">
    <property type="entry name" value="TatD_DNase"/>
    <property type="match status" value="1"/>
</dbReference>
<dbReference type="InterPro" id="IPR018228">
    <property type="entry name" value="DNase_TatD-rel_CS"/>
</dbReference>
<dbReference type="AlphaFoldDB" id="A0A9D3YR92"/>
<dbReference type="Proteomes" id="UP000828390">
    <property type="component" value="Unassembled WGS sequence"/>
</dbReference>
<keyword evidence="4" id="KW-1185">Reference proteome</keyword>
<evidence type="ECO:0000256" key="1">
    <source>
        <dbReference type="ARBA" id="ARBA00009275"/>
    </source>
</evidence>
<dbReference type="InterPro" id="IPR001130">
    <property type="entry name" value="TatD-like"/>
</dbReference>
<protein>
    <submittedName>
        <fullName evidence="3">Uncharacterized protein</fullName>
    </submittedName>
</protein>
<dbReference type="PROSITE" id="PS01091">
    <property type="entry name" value="TATD_3"/>
    <property type="match status" value="1"/>
</dbReference>
<keyword evidence="2" id="KW-0378">Hydrolase</keyword>
<comment type="similarity">
    <text evidence="1">Belongs to the metallo-dependent hydrolases superfamily. TatD-type hydrolase family.</text>
</comment>
<dbReference type="PANTHER" id="PTHR46363">
    <property type="entry name" value="DEOXYRIBONUCLEASE TATDN2-RELATED"/>
    <property type="match status" value="1"/>
</dbReference>
<name>A0A9D3YR92_DREPO</name>
<dbReference type="SUPFAM" id="SSF51556">
    <property type="entry name" value="Metallo-dependent hydrolases"/>
    <property type="match status" value="1"/>
</dbReference>
<dbReference type="GO" id="GO:0016788">
    <property type="term" value="F:hydrolase activity, acting on ester bonds"/>
    <property type="evidence" value="ECO:0007669"/>
    <property type="project" value="InterPro"/>
</dbReference>
<comment type="caution">
    <text evidence="3">The sequence shown here is derived from an EMBL/GenBank/DDBJ whole genome shotgun (WGS) entry which is preliminary data.</text>
</comment>
<organism evidence="3 4">
    <name type="scientific">Dreissena polymorpha</name>
    <name type="common">Zebra mussel</name>
    <name type="synonym">Mytilus polymorpha</name>
    <dbReference type="NCBI Taxonomy" id="45954"/>
    <lineage>
        <taxon>Eukaryota</taxon>
        <taxon>Metazoa</taxon>
        <taxon>Spiralia</taxon>
        <taxon>Lophotrochozoa</taxon>
        <taxon>Mollusca</taxon>
        <taxon>Bivalvia</taxon>
        <taxon>Autobranchia</taxon>
        <taxon>Heteroconchia</taxon>
        <taxon>Euheterodonta</taxon>
        <taxon>Imparidentia</taxon>
        <taxon>Neoheterodontei</taxon>
        <taxon>Myida</taxon>
        <taxon>Dreissenoidea</taxon>
        <taxon>Dreissenidae</taxon>
        <taxon>Dreissena</taxon>
    </lineage>
</organism>
<evidence type="ECO:0000313" key="3">
    <source>
        <dbReference type="EMBL" id="KAH3705562.1"/>
    </source>
</evidence>
<dbReference type="EMBL" id="JAIWYP010000015">
    <property type="protein sequence ID" value="KAH3705562.1"/>
    <property type="molecule type" value="Genomic_DNA"/>
</dbReference>
<accession>A0A9D3YR92</accession>
<dbReference type="PANTHER" id="PTHR46363:SF1">
    <property type="entry name" value="DEOXYRIBONUCLEASE TATDN2-RELATED"/>
    <property type="match status" value="1"/>
</dbReference>
<proteinExistence type="inferred from homology"/>
<evidence type="ECO:0000256" key="2">
    <source>
        <dbReference type="ARBA" id="ARBA00022801"/>
    </source>
</evidence>
<dbReference type="InterPro" id="IPR032466">
    <property type="entry name" value="Metal_Hydrolase"/>
</dbReference>
<dbReference type="Gene3D" id="3.20.20.140">
    <property type="entry name" value="Metal-dependent hydrolases"/>
    <property type="match status" value="1"/>
</dbReference>
<reference evidence="3" key="2">
    <citation type="submission" date="2020-11" db="EMBL/GenBank/DDBJ databases">
        <authorList>
            <person name="McCartney M.A."/>
            <person name="Auch B."/>
            <person name="Kono T."/>
            <person name="Mallez S."/>
            <person name="Becker A."/>
            <person name="Gohl D.M."/>
            <person name="Silverstein K.A.T."/>
            <person name="Koren S."/>
            <person name="Bechman K.B."/>
            <person name="Herman A."/>
            <person name="Abrahante J.E."/>
            <person name="Garbe J."/>
        </authorList>
    </citation>
    <scope>NUCLEOTIDE SEQUENCE</scope>
    <source>
        <strain evidence="3">Duluth1</strain>
        <tissue evidence="3">Whole animal</tissue>
    </source>
</reference>
<sequence length="129" mass="14389">MGVREVNMRLLSILHGVVSRDQRIYLHCFRGDMEVFRAFTDAFPNTYVGYTHKTGDLSQGSLLTLRTIPMEHLLVETDAPYFTGPTIGLISSPIVVGRAARNVDMIRVGGKHQRCFGRQGGKFPKTVPP</sequence>
<gene>
    <name evidence="3" type="ORF">DPMN_080639</name>
</gene>
<reference evidence="3" key="1">
    <citation type="journal article" date="2019" name="bioRxiv">
        <title>The Genome of the Zebra Mussel, Dreissena polymorpha: A Resource for Invasive Species Research.</title>
        <authorList>
            <person name="McCartney M.A."/>
            <person name="Auch B."/>
            <person name="Kono T."/>
            <person name="Mallez S."/>
            <person name="Zhang Y."/>
            <person name="Obille A."/>
            <person name="Becker A."/>
            <person name="Abrahante J.E."/>
            <person name="Garbe J."/>
            <person name="Badalamenti J.P."/>
            <person name="Herman A."/>
            <person name="Mangelson H."/>
            <person name="Liachko I."/>
            <person name="Sullivan S."/>
            <person name="Sone E.D."/>
            <person name="Koren S."/>
            <person name="Silverstein K.A.T."/>
            <person name="Beckman K.B."/>
            <person name="Gohl D.M."/>
        </authorList>
    </citation>
    <scope>NUCLEOTIDE SEQUENCE</scope>
    <source>
        <strain evidence="3">Duluth1</strain>
        <tissue evidence="3">Whole animal</tissue>
    </source>
</reference>